<feature type="domain" description="Phosphoribosyltransferase" evidence="12">
    <location>
        <begin position="10"/>
        <end position="211"/>
    </location>
</feature>
<reference evidence="13" key="1">
    <citation type="submission" date="2018-05" db="EMBL/GenBank/DDBJ databases">
        <authorList>
            <person name="Lanie J.A."/>
            <person name="Ng W.-L."/>
            <person name="Kazmierczak K.M."/>
            <person name="Andrzejewski T.M."/>
            <person name="Davidsen T.M."/>
            <person name="Wayne K.J."/>
            <person name="Tettelin H."/>
            <person name="Glass J.I."/>
            <person name="Rusch D."/>
            <person name="Podicherti R."/>
            <person name="Tsui H.-C.T."/>
            <person name="Winkler M.E."/>
        </authorList>
    </citation>
    <scope>NUCLEOTIDE SEQUENCE</scope>
</reference>
<dbReference type="GO" id="GO:0006223">
    <property type="term" value="P:uracil salvage"/>
    <property type="evidence" value="ECO:0007669"/>
    <property type="project" value="InterPro"/>
</dbReference>
<evidence type="ECO:0000256" key="9">
    <source>
        <dbReference type="ARBA" id="ARBA00022842"/>
    </source>
</evidence>
<dbReference type="GO" id="GO:0004845">
    <property type="term" value="F:uracil phosphoribosyltransferase activity"/>
    <property type="evidence" value="ECO:0007669"/>
    <property type="project" value="UniProtKB-EC"/>
</dbReference>
<evidence type="ECO:0000256" key="8">
    <source>
        <dbReference type="ARBA" id="ARBA00022741"/>
    </source>
</evidence>
<dbReference type="PANTHER" id="PTHR32315">
    <property type="entry name" value="ADENINE PHOSPHORIBOSYLTRANSFERASE"/>
    <property type="match status" value="1"/>
</dbReference>
<keyword evidence="9" id="KW-0460">Magnesium</keyword>
<organism evidence="13">
    <name type="scientific">marine metagenome</name>
    <dbReference type="NCBI Taxonomy" id="408172"/>
    <lineage>
        <taxon>unclassified sequences</taxon>
        <taxon>metagenomes</taxon>
        <taxon>ecological metagenomes</taxon>
    </lineage>
</organism>
<keyword evidence="5" id="KW-0021">Allosteric enzyme</keyword>
<dbReference type="PANTHER" id="PTHR32315:SF4">
    <property type="entry name" value="URACIL PHOSPHORIBOSYLTRANSFERASE, CHLOROPLASTIC"/>
    <property type="match status" value="1"/>
</dbReference>
<dbReference type="InterPro" id="IPR034332">
    <property type="entry name" value="Upp_B"/>
</dbReference>
<evidence type="ECO:0000256" key="2">
    <source>
        <dbReference type="ARBA" id="ARBA00005180"/>
    </source>
</evidence>
<name>A0A381T7U9_9ZZZZ</name>
<comment type="similarity">
    <text evidence="3">Belongs to the UPRTase family.</text>
</comment>
<keyword evidence="7" id="KW-0808">Transferase</keyword>
<dbReference type="GO" id="GO:0044206">
    <property type="term" value="P:UMP salvage"/>
    <property type="evidence" value="ECO:0007669"/>
    <property type="project" value="UniProtKB-UniPathway"/>
</dbReference>
<dbReference type="EMBL" id="UINC01004085">
    <property type="protein sequence ID" value="SVA11658.1"/>
    <property type="molecule type" value="Genomic_DNA"/>
</dbReference>
<dbReference type="GO" id="GO:0005737">
    <property type="term" value="C:cytoplasm"/>
    <property type="evidence" value="ECO:0007669"/>
    <property type="project" value="UniProtKB-ARBA"/>
</dbReference>
<evidence type="ECO:0000313" key="13">
    <source>
        <dbReference type="EMBL" id="SVA11658.1"/>
    </source>
</evidence>
<comment type="pathway">
    <text evidence="2">Pyrimidine metabolism; UMP biosynthesis via salvage pathway; UMP from uracil: step 1/1.</text>
</comment>
<sequence length="212" mass="23369">MTLPPNFHIVEHSLIQHKMTFLRNKNTKPKEFRELTDEITMLVAADATKGLPLKIVETETPLTKTASKILDVKDVVIVPILRAGLGMINGLTKLIPNAKIGYVGLERDHETHKPVDYYFKVPSKTEDNIFMVIDPMLATGGTAIATVEKLKNLGARTIKFICLISAPEGVKAFSTSHPDVDIYTAVLDEKLNSQKYIVPGLGDAGDRLFGTE</sequence>
<accession>A0A381T7U9</accession>
<dbReference type="FunFam" id="3.40.50.2020:FF:000003">
    <property type="entry name" value="Uracil phosphoribosyltransferase"/>
    <property type="match status" value="1"/>
</dbReference>
<dbReference type="Gene3D" id="3.40.50.2020">
    <property type="match status" value="1"/>
</dbReference>
<dbReference type="NCBIfam" id="NF001097">
    <property type="entry name" value="PRK00129.1"/>
    <property type="match status" value="1"/>
</dbReference>
<gene>
    <name evidence="13" type="ORF">METZ01_LOCUS64512</name>
</gene>
<dbReference type="InterPro" id="IPR000836">
    <property type="entry name" value="PRTase_dom"/>
</dbReference>
<comment type="cofactor">
    <cofactor evidence="1">
        <name>Mg(2+)</name>
        <dbReference type="ChEBI" id="CHEBI:18420"/>
    </cofactor>
</comment>
<evidence type="ECO:0000256" key="7">
    <source>
        <dbReference type="ARBA" id="ARBA00022679"/>
    </source>
</evidence>
<dbReference type="SUPFAM" id="SSF53271">
    <property type="entry name" value="PRTase-like"/>
    <property type="match status" value="1"/>
</dbReference>
<dbReference type="InterPro" id="IPR005765">
    <property type="entry name" value="UPRT"/>
</dbReference>
<proteinExistence type="inferred from homology"/>
<dbReference type="NCBIfam" id="TIGR01091">
    <property type="entry name" value="upp"/>
    <property type="match status" value="1"/>
</dbReference>
<evidence type="ECO:0000256" key="5">
    <source>
        <dbReference type="ARBA" id="ARBA00022533"/>
    </source>
</evidence>
<dbReference type="CDD" id="cd06223">
    <property type="entry name" value="PRTases_typeI"/>
    <property type="match status" value="1"/>
</dbReference>
<dbReference type="InterPro" id="IPR050054">
    <property type="entry name" value="UPRTase/APRTase"/>
</dbReference>
<dbReference type="GO" id="GO:0005525">
    <property type="term" value="F:GTP binding"/>
    <property type="evidence" value="ECO:0007669"/>
    <property type="project" value="UniProtKB-KW"/>
</dbReference>
<evidence type="ECO:0000256" key="11">
    <source>
        <dbReference type="ARBA" id="ARBA00031082"/>
    </source>
</evidence>
<keyword evidence="6" id="KW-0328">Glycosyltransferase</keyword>
<keyword evidence="10" id="KW-0342">GTP-binding</keyword>
<protein>
    <recommendedName>
        <fullName evidence="4">uracil phosphoribosyltransferase</fullName>
        <ecNumber evidence="4">2.4.2.9</ecNumber>
    </recommendedName>
    <alternativeName>
        <fullName evidence="11">UMP pyrophosphorylase</fullName>
    </alternativeName>
</protein>
<keyword evidence="8" id="KW-0547">Nucleotide-binding</keyword>
<evidence type="ECO:0000256" key="3">
    <source>
        <dbReference type="ARBA" id="ARBA00009516"/>
    </source>
</evidence>
<dbReference type="HAMAP" id="MF_01218_B">
    <property type="entry name" value="Upp_B"/>
    <property type="match status" value="1"/>
</dbReference>
<dbReference type="Pfam" id="PF14681">
    <property type="entry name" value="UPRTase"/>
    <property type="match status" value="1"/>
</dbReference>
<evidence type="ECO:0000256" key="10">
    <source>
        <dbReference type="ARBA" id="ARBA00023134"/>
    </source>
</evidence>
<dbReference type="EC" id="2.4.2.9" evidence="4"/>
<evidence type="ECO:0000256" key="6">
    <source>
        <dbReference type="ARBA" id="ARBA00022676"/>
    </source>
</evidence>
<dbReference type="UniPathway" id="UPA00574">
    <property type="reaction ID" value="UER00636"/>
</dbReference>
<evidence type="ECO:0000256" key="1">
    <source>
        <dbReference type="ARBA" id="ARBA00001946"/>
    </source>
</evidence>
<evidence type="ECO:0000256" key="4">
    <source>
        <dbReference type="ARBA" id="ARBA00011894"/>
    </source>
</evidence>
<dbReference type="InterPro" id="IPR029057">
    <property type="entry name" value="PRTase-like"/>
</dbReference>
<dbReference type="AlphaFoldDB" id="A0A381T7U9"/>
<evidence type="ECO:0000259" key="12">
    <source>
        <dbReference type="Pfam" id="PF14681"/>
    </source>
</evidence>